<evidence type="ECO:0000259" key="2">
    <source>
        <dbReference type="Pfam" id="PF13952"/>
    </source>
</evidence>
<dbReference type="Pfam" id="PF13960">
    <property type="entry name" value="DUF4218"/>
    <property type="match status" value="1"/>
</dbReference>
<feature type="compositionally biased region" description="Basic residues" evidence="1">
    <location>
        <begin position="454"/>
        <end position="467"/>
    </location>
</feature>
<feature type="region of interest" description="Disordered" evidence="1">
    <location>
        <begin position="453"/>
        <end position="474"/>
    </location>
</feature>
<feature type="domain" description="DUF4218" evidence="3">
    <location>
        <begin position="580"/>
        <end position="631"/>
    </location>
</feature>
<dbReference type="PANTHER" id="PTHR10775:SF182">
    <property type="entry name" value="TRANSPOSON, EN_SPM-LIKE, TRANSPOSASE-ASSOCIATED DOMAIN PROTEIN-RELATED"/>
    <property type="match status" value="1"/>
</dbReference>
<protein>
    <recommendedName>
        <fullName evidence="6">DUF4218 domain-containing protein</fullName>
    </recommendedName>
</protein>
<gene>
    <name evidence="4" type="ORF">M0R45_012939</name>
</gene>
<dbReference type="Pfam" id="PF13952">
    <property type="entry name" value="DUF4216"/>
    <property type="match status" value="1"/>
</dbReference>
<dbReference type="Proteomes" id="UP001457282">
    <property type="component" value="Unassembled WGS sequence"/>
</dbReference>
<evidence type="ECO:0008006" key="6">
    <source>
        <dbReference type="Google" id="ProtNLM"/>
    </source>
</evidence>
<name>A0AAW1XK46_RUBAR</name>
<proteinExistence type="predicted"/>
<dbReference type="EMBL" id="JBEDUW010000003">
    <property type="protein sequence ID" value="KAK9936077.1"/>
    <property type="molecule type" value="Genomic_DNA"/>
</dbReference>
<organism evidence="4 5">
    <name type="scientific">Rubus argutus</name>
    <name type="common">Southern blackberry</name>
    <dbReference type="NCBI Taxonomy" id="59490"/>
    <lineage>
        <taxon>Eukaryota</taxon>
        <taxon>Viridiplantae</taxon>
        <taxon>Streptophyta</taxon>
        <taxon>Embryophyta</taxon>
        <taxon>Tracheophyta</taxon>
        <taxon>Spermatophyta</taxon>
        <taxon>Magnoliopsida</taxon>
        <taxon>eudicotyledons</taxon>
        <taxon>Gunneridae</taxon>
        <taxon>Pentapetalae</taxon>
        <taxon>rosids</taxon>
        <taxon>fabids</taxon>
        <taxon>Rosales</taxon>
        <taxon>Rosaceae</taxon>
        <taxon>Rosoideae</taxon>
        <taxon>Rosoideae incertae sedis</taxon>
        <taxon>Rubus</taxon>
    </lineage>
</organism>
<evidence type="ECO:0000313" key="4">
    <source>
        <dbReference type="EMBL" id="KAK9936077.1"/>
    </source>
</evidence>
<evidence type="ECO:0000313" key="5">
    <source>
        <dbReference type="Proteomes" id="UP001457282"/>
    </source>
</evidence>
<sequence>MWNDYVNRPWTEHGEQLPQIDLPNVNVPSSPHQAMPDSEMSDMLEDAFGFHDETALPHAPLDPVRGQDSDPTPDAQKFYNLLDDANTDLFLGARINKLEFLLRLYQIKCLHSNSDVSFTETLDLLRDLFPESSTLPKSFYKTKKMIKDIGLSYEKIDACPDDCMLYWKEHANDTSCHFCGKSRWKTKKNGDDSVGAKQKAAKVLRYFPLGPRLQRLYMSRHTAESMSWHSTLRPKDEVLRHPADSPAWAKLDETFPEFGNESRNVRLGLASDGFNPFGIMSSSHSTWPVVMSVYNLPPWLCMKQPYLFLSLLIPGPKGPGNNIDVYLQPLVDELKMLWTEGIQTYDAFKKETFTMRAAVLWTINDFPAYAMLSGYSTKGYKACPVCAEDTESIRLENCKKECYMGHRRWLPNDHEYHGWTNNFNGLPERRSRPKPKTGAECLRATRGLKIQFGKGKKKTIPRKRKRSTQGPAEPDFGNWRKKSIFFELPYWEHLLLRHNLDVMHIEKNVTDSVIGTLLGIQGKNKDNVNARKDMVLLNVKHSLHPVSDGQGTMYPPASFNLSKDEKTMICEMIDSVRPPDGYLHTLKEYVRNKAHPEGSIAEGYIIDECLSFCSMYLAGATESKRTRLGRNADDPNNMVRPGLPLFVTKGRALENGQRFTLTDEDLQRAHTHVLINCPEISHHLKEHVEVEKRKRGRRSLQECERQANLSFSKYFKDLIREKIKCGDRTIDPDICALAEGPNKEAKRYKKYVMNGFRFHVKSVDIGSTYQNSGIFVNASSNCYATAHDRQPRDGMLDYYGILTDIIELDYHNGRKVLLFEGDWIDGRTRSRGLKKDEFGFILVNFNHLLPPSDTFIFASQALQVFYVKDPVQPDWEVVVKTKPRDYFDMGVDLDPEPYAPQLVVYGDNEGEDVTIVRTDMSGVHLD</sequence>
<keyword evidence="5" id="KW-1185">Reference proteome</keyword>
<evidence type="ECO:0000256" key="1">
    <source>
        <dbReference type="SAM" id="MobiDB-lite"/>
    </source>
</evidence>
<comment type="caution">
    <text evidence="4">The sequence shown here is derived from an EMBL/GenBank/DDBJ whole genome shotgun (WGS) entry which is preliminary data.</text>
</comment>
<feature type="domain" description="DUF4216" evidence="2">
    <location>
        <begin position="806"/>
        <end position="878"/>
    </location>
</feature>
<dbReference type="InterPro" id="IPR025312">
    <property type="entry name" value="DUF4216"/>
</dbReference>
<evidence type="ECO:0000259" key="3">
    <source>
        <dbReference type="Pfam" id="PF13960"/>
    </source>
</evidence>
<dbReference type="PANTHER" id="PTHR10775">
    <property type="entry name" value="OS08G0208400 PROTEIN"/>
    <property type="match status" value="1"/>
</dbReference>
<accession>A0AAW1XK46</accession>
<dbReference type="AlphaFoldDB" id="A0AAW1XK46"/>
<dbReference type="InterPro" id="IPR004242">
    <property type="entry name" value="Transposase_21"/>
</dbReference>
<reference evidence="4 5" key="1">
    <citation type="journal article" date="2023" name="G3 (Bethesda)">
        <title>A chromosome-length genome assembly and annotation of blackberry (Rubus argutus, cv. 'Hillquist').</title>
        <authorList>
            <person name="Bruna T."/>
            <person name="Aryal R."/>
            <person name="Dudchenko O."/>
            <person name="Sargent D.J."/>
            <person name="Mead D."/>
            <person name="Buti M."/>
            <person name="Cavallini A."/>
            <person name="Hytonen T."/>
            <person name="Andres J."/>
            <person name="Pham M."/>
            <person name="Weisz D."/>
            <person name="Mascagni F."/>
            <person name="Usai G."/>
            <person name="Natali L."/>
            <person name="Bassil N."/>
            <person name="Fernandez G.E."/>
            <person name="Lomsadze A."/>
            <person name="Armour M."/>
            <person name="Olukolu B."/>
            <person name="Poorten T."/>
            <person name="Britton C."/>
            <person name="Davik J."/>
            <person name="Ashrafi H."/>
            <person name="Aiden E.L."/>
            <person name="Borodovsky M."/>
            <person name="Worthington M."/>
        </authorList>
    </citation>
    <scope>NUCLEOTIDE SEQUENCE [LARGE SCALE GENOMIC DNA]</scope>
    <source>
        <strain evidence="4">PI 553951</strain>
    </source>
</reference>
<dbReference type="Pfam" id="PF02992">
    <property type="entry name" value="Transposase_21"/>
    <property type="match status" value="1"/>
</dbReference>
<dbReference type="InterPro" id="IPR025452">
    <property type="entry name" value="DUF4218"/>
</dbReference>